<proteinExistence type="predicted"/>
<accession>A0A813GCX9</accession>
<name>A0A813GCX9_POLGL</name>
<gene>
    <name evidence="1" type="ORF">PGLA1383_LOCUS38258</name>
</gene>
<evidence type="ECO:0000313" key="2">
    <source>
        <dbReference type="Proteomes" id="UP000654075"/>
    </source>
</evidence>
<dbReference type="AlphaFoldDB" id="A0A813GCX9"/>
<protein>
    <submittedName>
        <fullName evidence="1">Uncharacterized protein</fullName>
    </submittedName>
</protein>
<sequence length="643" mass="70986">MKDNAVMNKAKEDINEAIRLSGMKDEMGARASVMRALEELQRAPDCSVKNDRAKKHLHDALDVIGRHDFPASTSYLNKARKNLNHCEEFGLLETDRETEQWIGGAHSVAGAVVGHAEMNDAKSDINEAIRLTAVRDLIGAKVSVMKALGTLDKVPECEIKVYRAKKELKDSLGMIGRTDFTRVAEYLQGAKKELSLCEAYGLLEIDRETQQWIGGAHSEAGEMKDNAVMNKAKEDINEAIRLSGMKDEMGARASVMRALEELQRAPDCSVKNDRAKKHLHDALDVIGRHDFPASTSYLNKARKNLNHCEEFGLLETDRETEQWIGGAHSVAGAVVGHAEMNDAKSDINEAIRLTAVRDLIGAKVSVMKALGTLDKVPECEIKVYRAKKELKDSLGMIGRTDFTRVAEYLQGAKKELSLCEAYGLLETDRETQQWIGGAHSEAGEMKDNAVMNKAKEDINEAIRLSGMKDEMGARASVMRALEDLQRAPDCSVKNDRAKKHLHDALDVIGRHDFAASTSYLDKARKNLNHCEEFGLLETDRETEQWIGGAHSVAGAVVGRAEMNDAKSDINEAIRLTAVKDLIGAKVSVMKALGTLDKVPECEIKVYRAKKELKDSLGMIGRTDFTRQGVLFSCCGLFNTSPFC</sequence>
<evidence type="ECO:0000313" key="1">
    <source>
        <dbReference type="EMBL" id="CAE8620718.1"/>
    </source>
</evidence>
<keyword evidence="2" id="KW-1185">Reference proteome</keyword>
<comment type="caution">
    <text evidence="1">The sequence shown here is derived from an EMBL/GenBank/DDBJ whole genome shotgun (WGS) entry which is preliminary data.</text>
</comment>
<dbReference type="Proteomes" id="UP000654075">
    <property type="component" value="Unassembled WGS sequence"/>
</dbReference>
<organism evidence="1 2">
    <name type="scientific">Polarella glacialis</name>
    <name type="common">Dinoflagellate</name>
    <dbReference type="NCBI Taxonomy" id="89957"/>
    <lineage>
        <taxon>Eukaryota</taxon>
        <taxon>Sar</taxon>
        <taxon>Alveolata</taxon>
        <taxon>Dinophyceae</taxon>
        <taxon>Suessiales</taxon>
        <taxon>Suessiaceae</taxon>
        <taxon>Polarella</taxon>
    </lineage>
</organism>
<reference evidence="1" key="1">
    <citation type="submission" date="2021-02" db="EMBL/GenBank/DDBJ databases">
        <authorList>
            <person name="Dougan E. K."/>
            <person name="Rhodes N."/>
            <person name="Thang M."/>
            <person name="Chan C."/>
        </authorList>
    </citation>
    <scope>NUCLEOTIDE SEQUENCE</scope>
</reference>
<dbReference type="EMBL" id="CAJNNV010027563">
    <property type="protein sequence ID" value="CAE8620718.1"/>
    <property type="molecule type" value="Genomic_DNA"/>
</dbReference>